<dbReference type="RefSeq" id="WP_344447335.1">
    <property type="nucleotide sequence ID" value="NZ_BAAALF010000579.1"/>
</dbReference>
<evidence type="ECO:0000313" key="2">
    <source>
        <dbReference type="Proteomes" id="UP001500037"/>
    </source>
</evidence>
<dbReference type="Proteomes" id="UP001500037">
    <property type="component" value="Unassembled WGS sequence"/>
</dbReference>
<evidence type="ECO:0008006" key="3">
    <source>
        <dbReference type="Google" id="ProtNLM"/>
    </source>
</evidence>
<sequence length="72" mass="7662">MLLPIAASWTNTAWFTSGTWATSPGIPGWPFSASSTMARTHAPSSLRAVFERAACHLSSSAGVSRTDPVRVR</sequence>
<comment type="caution">
    <text evidence="1">The sequence shown here is derived from an EMBL/GenBank/DDBJ whole genome shotgun (WGS) entry which is preliminary data.</text>
</comment>
<keyword evidence="2" id="KW-1185">Reference proteome</keyword>
<dbReference type="EMBL" id="BAAALF010000579">
    <property type="protein sequence ID" value="GAA1074624.1"/>
    <property type="molecule type" value="Genomic_DNA"/>
</dbReference>
<evidence type="ECO:0000313" key="1">
    <source>
        <dbReference type="EMBL" id="GAA1074624.1"/>
    </source>
</evidence>
<protein>
    <recommendedName>
        <fullName evidence="3">Secreted protein</fullName>
    </recommendedName>
</protein>
<gene>
    <name evidence="1" type="ORF">GCM10009665_79550</name>
</gene>
<proteinExistence type="predicted"/>
<accession>A0ABN1TEW1</accession>
<organism evidence="1 2">
    <name type="scientific">Kitasatospora nipponensis</name>
    <dbReference type="NCBI Taxonomy" id="258049"/>
    <lineage>
        <taxon>Bacteria</taxon>
        <taxon>Bacillati</taxon>
        <taxon>Actinomycetota</taxon>
        <taxon>Actinomycetes</taxon>
        <taxon>Kitasatosporales</taxon>
        <taxon>Streptomycetaceae</taxon>
        <taxon>Kitasatospora</taxon>
    </lineage>
</organism>
<reference evidence="1 2" key="1">
    <citation type="journal article" date="2019" name="Int. J. Syst. Evol. Microbiol.">
        <title>The Global Catalogue of Microorganisms (GCM) 10K type strain sequencing project: providing services to taxonomists for standard genome sequencing and annotation.</title>
        <authorList>
            <consortium name="The Broad Institute Genomics Platform"/>
            <consortium name="The Broad Institute Genome Sequencing Center for Infectious Disease"/>
            <person name="Wu L."/>
            <person name="Ma J."/>
        </authorList>
    </citation>
    <scope>NUCLEOTIDE SEQUENCE [LARGE SCALE GENOMIC DNA]</scope>
    <source>
        <strain evidence="1 2">JCM 13004</strain>
    </source>
</reference>
<name>A0ABN1TEW1_9ACTN</name>